<feature type="transmembrane region" description="Helical" evidence="6">
    <location>
        <begin position="67"/>
        <end position="87"/>
    </location>
</feature>
<keyword evidence="5 6" id="KW-0472">Membrane</keyword>
<evidence type="ECO:0000256" key="4">
    <source>
        <dbReference type="ARBA" id="ARBA00022989"/>
    </source>
</evidence>
<feature type="transmembrane region" description="Helical" evidence="6">
    <location>
        <begin position="93"/>
        <end position="115"/>
    </location>
</feature>
<reference evidence="8 9" key="1">
    <citation type="submission" date="2017-04" db="EMBL/GenBank/DDBJ databases">
        <authorList>
            <person name="Afonso C.L."/>
            <person name="Miller P.J."/>
            <person name="Scott M.A."/>
            <person name="Spackman E."/>
            <person name="Goraichik I."/>
            <person name="Dimitrov K.M."/>
            <person name="Suarez D.L."/>
            <person name="Swayne D.E."/>
        </authorList>
    </citation>
    <scope>NUCLEOTIDE SEQUENCE [LARGE SCALE GENOMIC DNA]</scope>
    <source>
        <strain evidence="8 9">VK13</strain>
    </source>
</reference>
<feature type="transmembrane region" description="Helical" evidence="6">
    <location>
        <begin position="7"/>
        <end position="28"/>
    </location>
</feature>
<feature type="domain" description="EamA" evidence="7">
    <location>
        <begin position="154"/>
        <end position="283"/>
    </location>
</feature>
<evidence type="ECO:0000256" key="6">
    <source>
        <dbReference type="SAM" id="Phobius"/>
    </source>
</evidence>
<evidence type="ECO:0000256" key="2">
    <source>
        <dbReference type="ARBA" id="ARBA00007362"/>
    </source>
</evidence>
<evidence type="ECO:0000256" key="1">
    <source>
        <dbReference type="ARBA" id="ARBA00004141"/>
    </source>
</evidence>
<proteinExistence type="inferred from homology"/>
<keyword evidence="9" id="KW-1185">Reference proteome</keyword>
<keyword evidence="3 6" id="KW-0812">Transmembrane</keyword>
<feature type="transmembrane region" description="Helical" evidence="6">
    <location>
        <begin position="122"/>
        <end position="141"/>
    </location>
</feature>
<evidence type="ECO:0000259" key="7">
    <source>
        <dbReference type="Pfam" id="PF00892"/>
    </source>
</evidence>
<dbReference type="RefSeq" id="WP_084284355.1">
    <property type="nucleotide sequence ID" value="NZ_FWXJ01000011.1"/>
</dbReference>
<feature type="domain" description="EamA" evidence="7">
    <location>
        <begin position="13"/>
        <end position="137"/>
    </location>
</feature>
<dbReference type="PANTHER" id="PTHR32322">
    <property type="entry name" value="INNER MEMBRANE TRANSPORTER"/>
    <property type="match status" value="1"/>
</dbReference>
<dbReference type="PANTHER" id="PTHR32322:SF2">
    <property type="entry name" value="EAMA DOMAIN-CONTAINING PROTEIN"/>
    <property type="match status" value="1"/>
</dbReference>
<organism evidence="8 9">
    <name type="scientific">Polynucleobacter kasalickyi</name>
    <dbReference type="NCBI Taxonomy" id="1938817"/>
    <lineage>
        <taxon>Bacteria</taxon>
        <taxon>Pseudomonadati</taxon>
        <taxon>Pseudomonadota</taxon>
        <taxon>Betaproteobacteria</taxon>
        <taxon>Burkholderiales</taxon>
        <taxon>Burkholderiaceae</taxon>
        <taxon>Polynucleobacter</taxon>
    </lineage>
</organism>
<dbReference type="STRING" id="1938817.SAMN06296008_11145"/>
<feature type="transmembrane region" description="Helical" evidence="6">
    <location>
        <begin position="34"/>
        <end position="55"/>
    </location>
</feature>
<evidence type="ECO:0000313" key="9">
    <source>
        <dbReference type="Proteomes" id="UP000192708"/>
    </source>
</evidence>
<protein>
    <submittedName>
        <fullName evidence="8">Permease of the drug/metabolite transporter (DMT) superfamily</fullName>
    </submittedName>
</protein>
<dbReference type="InterPro" id="IPR037185">
    <property type="entry name" value="EmrE-like"/>
</dbReference>
<evidence type="ECO:0000256" key="3">
    <source>
        <dbReference type="ARBA" id="ARBA00022692"/>
    </source>
</evidence>
<comment type="similarity">
    <text evidence="2">Belongs to the EamA transporter family.</text>
</comment>
<dbReference type="Proteomes" id="UP000192708">
    <property type="component" value="Unassembled WGS sequence"/>
</dbReference>
<feature type="transmembrane region" description="Helical" evidence="6">
    <location>
        <begin position="179"/>
        <end position="199"/>
    </location>
</feature>
<comment type="subcellular location">
    <subcellularLocation>
        <location evidence="1">Membrane</location>
        <topology evidence="1">Multi-pass membrane protein</topology>
    </subcellularLocation>
</comment>
<name>A0A1W2B1Y1_9BURK</name>
<dbReference type="AlphaFoldDB" id="A0A1W2B1Y1"/>
<dbReference type="InterPro" id="IPR050638">
    <property type="entry name" value="AA-Vitamin_Transporters"/>
</dbReference>
<dbReference type="SUPFAM" id="SSF103481">
    <property type="entry name" value="Multidrug resistance efflux transporter EmrE"/>
    <property type="match status" value="2"/>
</dbReference>
<dbReference type="Pfam" id="PF00892">
    <property type="entry name" value="EamA"/>
    <property type="match status" value="2"/>
</dbReference>
<dbReference type="InterPro" id="IPR000620">
    <property type="entry name" value="EamA_dom"/>
</dbReference>
<feature type="transmembrane region" description="Helical" evidence="6">
    <location>
        <begin position="266"/>
        <end position="283"/>
    </location>
</feature>
<feature type="transmembrane region" description="Helical" evidence="6">
    <location>
        <begin position="147"/>
        <end position="167"/>
    </location>
</feature>
<sequence length="298" mass="32944">MEIKNPNWFAPVFIIIWSTGFIIAKYGMPYSEPMTFLALRFTGVLLILVPFILWFKAPWPTWKQARHLAVAGALIQFFYLGGVWMSVRQGMPAGLSALIVGLQPILTAVFASFLAEKVSRTQWVGLMLGLLGVFLVVYAKIDTAGVSVMNLLFNAVALIAITGGTMYQKKFCPQFDLRTGSTIQFATSALLATIGAFLFETRQIDWTVSMIGALVWGIVCISIGAMTLLFLLIQKGNATKVSSLMYLTPPTTALMAWVLFDEKLSILIIIGTFITMLGVLIVNQNISLQNLKRILFRV</sequence>
<evidence type="ECO:0000256" key="5">
    <source>
        <dbReference type="ARBA" id="ARBA00023136"/>
    </source>
</evidence>
<evidence type="ECO:0000313" key="8">
    <source>
        <dbReference type="EMBL" id="SMC66926.1"/>
    </source>
</evidence>
<gene>
    <name evidence="8" type="ORF">SAMN06296008_11145</name>
</gene>
<dbReference type="EMBL" id="FWXJ01000011">
    <property type="protein sequence ID" value="SMC66926.1"/>
    <property type="molecule type" value="Genomic_DNA"/>
</dbReference>
<keyword evidence="4 6" id="KW-1133">Transmembrane helix</keyword>
<accession>A0A1W2B1Y1</accession>
<feature type="transmembrane region" description="Helical" evidence="6">
    <location>
        <begin position="211"/>
        <end position="232"/>
    </location>
</feature>
<dbReference type="GO" id="GO:0016020">
    <property type="term" value="C:membrane"/>
    <property type="evidence" value="ECO:0007669"/>
    <property type="project" value="UniProtKB-SubCell"/>
</dbReference>